<gene>
    <name evidence="1" type="ORF">HMPREF9473_03798</name>
</gene>
<evidence type="ECO:0008006" key="3">
    <source>
        <dbReference type="Google" id="ProtNLM"/>
    </source>
</evidence>
<dbReference type="EMBL" id="ADLN01000104">
    <property type="protein sequence ID" value="EHI58340.1"/>
    <property type="molecule type" value="Genomic_DNA"/>
</dbReference>
<evidence type="ECO:0000313" key="1">
    <source>
        <dbReference type="EMBL" id="EHI58340.1"/>
    </source>
</evidence>
<proteinExistence type="predicted"/>
<dbReference type="InterPro" id="IPR006059">
    <property type="entry name" value="SBP"/>
</dbReference>
<dbReference type="PATRIC" id="fig|742737.3.peg.3778"/>
<reference evidence="1 2" key="1">
    <citation type="submission" date="2011-08" db="EMBL/GenBank/DDBJ databases">
        <title>The Genome Sequence of Clostridium hathewayi WAL-18680.</title>
        <authorList>
            <consortium name="The Broad Institute Genome Sequencing Platform"/>
            <person name="Earl A."/>
            <person name="Ward D."/>
            <person name="Feldgarden M."/>
            <person name="Gevers D."/>
            <person name="Finegold S.M."/>
            <person name="Summanen P.H."/>
            <person name="Molitoris D.R."/>
            <person name="Song M."/>
            <person name="Daigneault M."/>
            <person name="Allen-Vercoe E."/>
            <person name="Young S.K."/>
            <person name="Zeng Q."/>
            <person name="Gargeya S."/>
            <person name="Fitzgerald M."/>
            <person name="Haas B."/>
            <person name="Abouelleil A."/>
            <person name="Alvarado L."/>
            <person name="Arachchi H.M."/>
            <person name="Berlin A."/>
            <person name="Brown A."/>
            <person name="Chapman S.B."/>
            <person name="Chen Z."/>
            <person name="Dunbar C."/>
            <person name="Freedman E."/>
            <person name="Gearin G."/>
            <person name="Gellesch M."/>
            <person name="Goldberg J."/>
            <person name="Griggs A."/>
            <person name="Gujja S."/>
            <person name="Heiman D."/>
            <person name="Howarth C."/>
            <person name="Larson L."/>
            <person name="Lui A."/>
            <person name="MacDonald P.J.P."/>
            <person name="Montmayeur A."/>
            <person name="Murphy C."/>
            <person name="Neiman D."/>
            <person name="Pearson M."/>
            <person name="Priest M."/>
            <person name="Roberts A."/>
            <person name="Saif S."/>
            <person name="Shea T."/>
            <person name="Shenoy N."/>
            <person name="Sisk P."/>
            <person name="Stolte C."/>
            <person name="Sykes S."/>
            <person name="Wortman J."/>
            <person name="Nusbaum C."/>
            <person name="Birren B."/>
        </authorList>
    </citation>
    <scope>NUCLEOTIDE SEQUENCE [LARGE SCALE GENOMIC DNA]</scope>
    <source>
        <strain evidence="1 2">WAL-18680</strain>
    </source>
</reference>
<organism evidence="1 2">
    <name type="scientific">Hungatella hathewayi WAL-18680</name>
    <dbReference type="NCBI Taxonomy" id="742737"/>
    <lineage>
        <taxon>Bacteria</taxon>
        <taxon>Bacillati</taxon>
        <taxon>Bacillota</taxon>
        <taxon>Clostridia</taxon>
        <taxon>Lachnospirales</taxon>
        <taxon>Lachnospiraceae</taxon>
        <taxon>Hungatella</taxon>
    </lineage>
</organism>
<sequence>MGEAGVEIPTTIDEFLKDCETYAKPEENSYFYSLRGGVGSYDNLFIFLMSYAGADGFFDENGNCILNQDIFAEAMDNYAGIYKNGWVSRDSVTNSYKEMVAEFGSGISMSMSHNSTSATNHKENLGEGNFTNAIHPAGKSGKTAIPVPSIIGAAVTTQSSHPAEAAKFVEYLGAHSAASYFCQAAGKTPVNDLVYEDQWCKEDPYMGKYSEIMNSDSVILYNNPIWLTEWASFTGQDIVSDFQAVLMGDKESKEVLNSWAEKLTSYQQEYLKGRQ</sequence>
<name>G5IJX0_9FIRM</name>
<protein>
    <recommendedName>
        <fullName evidence="3">Extracellular solute-binding protein</fullName>
    </recommendedName>
</protein>
<evidence type="ECO:0000313" key="2">
    <source>
        <dbReference type="Proteomes" id="UP000005384"/>
    </source>
</evidence>
<dbReference type="RefSeq" id="WP_006781789.1">
    <property type="nucleotide sequence ID" value="NZ_JH379028.1"/>
</dbReference>
<dbReference type="HOGENOM" id="CLU_1011103_0_0_9"/>
<keyword evidence="2" id="KW-1185">Reference proteome</keyword>
<comment type="caution">
    <text evidence="1">The sequence shown here is derived from an EMBL/GenBank/DDBJ whole genome shotgun (WGS) entry which is preliminary data.</text>
</comment>
<dbReference type="Pfam" id="PF01547">
    <property type="entry name" value="SBP_bac_1"/>
    <property type="match status" value="1"/>
</dbReference>
<accession>G5IJX0</accession>
<dbReference type="Proteomes" id="UP000005384">
    <property type="component" value="Unassembled WGS sequence"/>
</dbReference>
<dbReference type="AlphaFoldDB" id="G5IJX0"/>
<dbReference type="SUPFAM" id="SSF53850">
    <property type="entry name" value="Periplasmic binding protein-like II"/>
    <property type="match status" value="1"/>
</dbReference>
<dbReference type="Gene3D" id="3.40.190.10">
    <property type="entry name" value="Periplasmic binding protein-like II"/>
    <property type="match status" value="1"/>
</dbReference>